<reference evidence="1 2" key="1">
    <citation type="journal article" date="2018" name="Nat. Ecol. Evol.">
        <title>Pezizomycetes genomes reveal the molecular basis of ectomycorrhizal truffle lifestyle.</title>
        <authorList>
            <person name="Murat C."/>
            <person name="Payen T."/>
            <person name="Noel B."/>
            <person name="Kuo A."/>
            <person name="Morin E."/>
            <person name="Chen J."/>
            <person name="Kohler A."/>
            <person name="Krizsan K."/>
            <person name="Balestrini R."/>
            <person name="Da Silva C."/>
            <person name="Montanini B."/>
            <person name="Hainaut M."/>
            <person name="Levati E."/>
            <person name="Barry K.W."/>
            <person name="Belfiori B."/>
            <person name="Cichocki N."/>
            <person name="Clum A."/>
            <person name="Dockter R.B."/>
            <person name="Fauchery L."/>
            <person name="Guy J."/>
            <person name="Iotti M."/>
            <person name="Le Tacon F."/>
            <person name="Lindquist E.A."/>
            <person name="Lipzen A."/>
            <person name="Malagnac F."/>
            <person name="Mello A."/>
            <person name="Molinier V."/>
            <person name="Miyauchi S."/>
            <person name="Poulain J."/>
            <person name="Riccioni C."/>
            <person name="Rubini A."/>
            <person name="Sitrit Y."/>
            <person name="Splivallo R."/>
            <person name="Traeger S."/>
            <person name="Wang M."/>
            <person name="Zifcakova L."/>
            <person name="Wipf D."/>
            <person name="Zambonelli A."/>
            <person name="Paolocci F."/>
            <person name="Nowrousian M."/>
            <person name="Ottonello S."/>
            <person name="Baldrian P."/>
            <person name="Spatafora J.W."/>
            <person name="Henrissat B."/>
            <person name="Nagy L.G."/>
            <person name="Aury J.M."/>
            <person name="Wincker P."/>
            <person name="Grigoriev I.V."/>
            <person name="Bonfante P."/>
            <person name="Martin F.M."/>
        </authorList>
    </citation>
    <scope>NUCLEOTIDE SEQUENCE [LARGE SCALE GENOMIC DNA]</scope>
    <source>
        <strain evidence="1 2">RN42</strain>
    </source>
</reference>
<keyword evidence="2" id="KW-1185">Reference proteome</keyword>
<dbReference type="EMBL" id="ML119704">
    <property type="protein sequence ID" value="RPA78999.1"/>
    <property type="molecule type" value="Genomic_DNA"/>
</dbReference>
<name>A0A3N4HZ96_ASCIM</name>
<proteinExistence type="predicted"/>
<dbReference type="AlphaFoldDB" id="A0A3N4HZ96"/>
<gene>
    <name evidence="1" type="ORF">BJ508DRAFT_416206</name>
</gene>
<sequence>MATFTTLPTEIHHEIAYQLSSFSQSLLTLSNLTLVSHYLNTTYAPIFAAHLFTAAKAIEGTRYAPLPPLSSVPAFAPLNKSPTYWAHRIAWLPPAFFRHLNKRWGSGMGDTILKDICEMLNRNLKPLLVRHFISGKPVTPRWQFGMGMVDDSNYRNICSTIHTLLATNPRDGTSEECEAFFRRPAKKVPYKAFFEKNMNVFLRDLVVEGLFPTEDEDLEVLVMVMEILFDRLGLDPFEWERRGPGKKGRTGFLYEGLSKPLEGVILREAEKAGVALKEGTEPEMVYLAVRRLLLQFAVGAGKIAPLEEGLEVEVVGKMVDVIEGMVEAAGGWRTDNTLEVMDAWRNGEMWPIAILGNSLFKLLGEKRPDPEDVADE</sequence>
<dbReference type="Proteomes" id="UP000275078">
    <property type="component" value="Unassembled WGS sequence"/>
</dbReference>
<evidence type="ECO:0000313" key="1">
    <source>
        <dbReference type="EMBL" id="RPA78999.1"/>
    </source>
</evidence>
<accession>A0A3N4HZ96</accession>
<organism evidence="1 2">
    <name type="scientific">Ascobolus immersus RN42</name>
    <dbReference type="NCBI Taxonomy" id="1160509"/>
    <lineage>
        <taxon>Eukaryota</taxon>
        <taxon>Fungi</taxon>
        <taxon>Dikarya</taxon>
        <taxon>Ascomycota</taxon>
        <taxon>Pezizomycotina</taxon>
        <taxon>Pezizomycetes</taxon>
        <taxon>Pezizales</taxon>
        <taxon>Ascobolaceae</taxon>
        <taxon>Ascobolus</taxon>
    </lineage>
</organism>
<protein>
    <submittedName>
        <fullName evidence="1">Uncharacterized protein</fullName>
    </submittedName>
</protein>
<evidence type="ECO:0000313" key="2">
    <source>
        <dbReference type="Proteomes" id="UP000275078"/>
    </source>
</evidence>